<keyword evidence="5" id="KW-0808">Transferase</keyword>
<dbReference type="EMBL" id="VDFU01000002">
    <property type="protein sequence ID" value="TNC52356.1"/>
    <property type="molecule type" value="Genomic_DNA"/>
</dbReference>
<comment type="catalytic activity">
    <reaction evidence="1">
        <text>ATP + protein L-histidine = ADP + protein N-phospho-L-histidine.</text>
        <dbReference type="EC" id="2.7.13.3"/>
    </reaction>
</comment>
<dbReference type="GO" id="GO:0000155">
    <property type="term" value="F:phosphorelay sensor kinase activity"/>
    <property type="evidence" value="ECO:0007669"/>
    <property type="project" value="InterPro"/>
</dbReference>
<dbReference type="EC" id="2.7.13.3" evidence="2"/>
<keyword evidence="5" id="KW-0418">Kinase</keyword>
<comment type="caution">
    <text evidence="5">The sequence shown here is derived from an EMBL/GenBank/DDBJ whole genome shotgun (WGS) entry which is preliminary data.</text>
</comment>
<evidence type="ECO:0000259" key="4">
    <source>
        <dbReference type="PROSITE" id="PS50109"/>
    </source>
</evidence>
<dbReference type="Gene3D" id="3.30.565.10">
    <property type="entry name" value="Histidine kinase-like ATPase, C-terminal domain"/>
    <property type="match status" value="1"/>
</dbReference>
<dbReference type="PROSITE" id="PS50109">
    <property type="entry name" value="HIS_KIN"/>
    <property type="match status" value="1"/>
</dbReference>
<evidence type="ECO:0000313" key="6">
    <source>
        <dbReference type="Proteomes" id="UP000305887"/>
    </source>
</evidence>
<dbReference type="InterPro" id="IPR036097">
    <property type="entry name" value="HisK_dim/P_sf"/>
</dbReference>
<feature type="domain" description="Histidine kinase" evidence="4">
    <location>
        <begin position="221"/>
        <end position="432"/>
    </location>
</feature>
<dbReference type="InterPro" id="IPR003018">
    <property type="entry name" value="GAF"/>
</dbReference>
<reference evidence="5 6" key="1">
    <citation type="submission" date="2019-06" db="EMBL/GenBank/DDBJ databases">
        <title>YIM 131921 draft genome.</title>
        <authorList>
            <person name="Jiang L."/>
        </authorList>
    </citation>
    <scope>NUCLEOTIDE SEQUENCE [LARGE SCALE GENOMIC DNA]</scope>
    <source>
        <strain evidence="5 6">YIM 131921</strain>
    </source>
</reference>
<dbReference type="InterPro" id="IPR005467">
    <property type="entry name" value="His_kinase_dom"/>
</dbReference>
<dbReference type="Pfam" id="PF02518">
    <property type="entry name" value="HATPase_c"/>
    <property type="match status" value="1"/>
</dbReference>
<dbReference type="SUPFAM" id="SSF55781">
    <property type="entry name" value="GAF domain-like"/>
    <property type="match status" value="1"/>
</dbReference>
<dbReference type="PANTHER" id="PTHR43102:SF2">
    <property type="entry name" value="GAF DOMAIN-CONTAINING PROTEIN"/>
    <property type="match status" value="1"/>
</dbReference>
<sequence length="438" mass="47482">MGGPVLARSLACGLLDWFGSMMDAQTSDVTAAERMAALARLQILDTPPEIDFDDAALLASEICQTPVALVTLVAEDRQWFKARLGFPRHETALDQSVCRHALTGTDVLVIPDLRHDPRTAGNTLVTDSPFLRFYAGAPLHDAGGIPVGALCVIDTAPRPGGLTQSQAAGLHALARQVSALLEMRRRLLEQGRWIKEEHVRLTSELMDERHQAERRERSIAVLSHDLRNPLAAFDAGLRLLSRDSGPRHVASVVTMLKQSVMRMTRLIETTLDFARARLGGGLDVVHATDVLLGPVLEQVIAELRLAHPEARIESRLDLSRPVTCDPERLAQLASNLIANARMHGDSSKPVEVTASTEDEAFTLSVANQGAPIPPAVQERLFQPFAPRATSGRFGLGLGLFIASQIARAHGGTLSATSTPERTCFTFRMPLRAGLQDGV</sequence>
<evidence type="ECO:0000313" key="5">
    <source>
        <dbReference type="EMBL" id="TNC52356.1"/>
    </source>
</evidence>
<name>A0A5C4N440_9RHOB</name>
<dbReference type="Gene3D" id="1.10.287.130">
    <property type="match status" value="1"/>
</dbReference>
<evidence type="ECO:0000256" key="1">
    <source>
        <dbReference type="ARBA" id="ARBA00000085"/>
    </source>
</evidence>
<dbReference type="SUPFAM" id="SSF47384">
    <property type="entry name" value="Homodimeric domain of signal transducing histidine kinase"/>
    <property type="match status" value="1"/>
</dbReference>
<dbReference type="Pfam" id="PF00512">
    <property type="entry name" value="HisKA"/>
    <property type="match status" value="1"/>
</dbReference>
<dbReference type="InterPro" id="IPR004358">
    <property type="entry name" value="Sig_transdc_His_kin-like_C"/>
</dbReference>
<dbReference type="AlphaFoldDB" id="A0A5C4N440"/>
<dbReference type="PANTHER" id="PTHR43102">
    <property type="entry name" value="SLR1143 PROTEIN"/>
    <property type="match status" value="1"/>
</dbReference>
<dbReference type="PRINTS" id="PR00344">
    <property type="entry name" value="BCTRLSENSOR"/>
</dbReference>
<dbReference type="Proteomes" id="UP000305887">
    <property type="component" value="Unassembled WGS sequence"/>
</dbReference>
<dbReference type="OrthoDB" id="9795133at2"/>
<dbReference type="InterPro" id="IPR036890">
    <property type="entry name" value="HATPase_C_sf"/>
</dbReference>
<accession>A0A5C4N440</accession>
<protein>
    <recommendedName>
        <fullName evidence="2">histidine kinase</fullName>
        <ecNumber evidence="2">2.7.13.3</ecNumber>
    </recommendedName>
</protein>
<keyword evidence="3" id="KW-0597">Phosphoprotein</keyword>
<dbReference type="CDD" id="cd00082">
    <property type="entry name" value="HisKA"/>
    <property type="match status" value="1"/>
</dbReference>
<dbReference type="SMART" id="SM00387">
    <property type="entry name" value="HATPase_c"/>
    <property type="match status" value="1"/>
</dbReference>
<dbReference type="CDD" id="cd00075">
    <property type="entry name" value="HATPase"/>
    <property type="match status" value="1"/>
</dbReference>
<evidence type="ECO:0000256" key="3">
    <source>
        <dbReference type="ARBA" id="ARBA00022553"/>
    </source>
</evidence>
<gene>
    <name evidence="5" type="ORF">FHG66_02100</name>
</gene>
<proteinExistence type="predicted"/>
<dbReference type="Gene3D" id="3.30.450.40">
    <property type="match status" value="1"/>
</dbReference>
<dbReference type="InterPro" id="IPR003661">
    <property type="entry name" value="HisK_dim/P_dom"/>
</dbReference>
<dbReference type="SMART" id="SM00388">
    <property type="entry name" value="HisKA"/>
    <property type="match status" value="1"/>
</dbReference>
<evidence type="ECO:0000256" key="2">
    <source>
        <dbReference type="ARBA" id="ARBA00012438"/>
    </source>
</evidence>
<keyword evidence="6" id="KW-1185">Reference proteome</keyword>
<dbReference type="SUPFAM" id="SSF55874">
    <property type="entry name" value="ATPase domain of HSP90 chaperone/DNA topoisomerase II/histidine kinase"/>
    <property type="match status" value="1"/>
</dbReference>
<organism evidence="5 6">
    <name type="scientific">Rubellimicrobium rubrum</name>
    <dbReference type="NCBI Taxonomy" id="2585369"/>
    <lineage>
        <taxon>Bacteria</taxon>
        <taxon>Pseudomonadati</taxon>
        <taxon>Pseudomonadota</taxon>
        <taxon>Alphaproteobacteria</taxon>
        <taxon>Rhodobacterales</taxon>
        <taxon>Roseobacteraceae</taxon>
        <taxon>Rubellimicrobium</taxon>
    </lineage>
</organism>
<dbReference type="SMART" id="SM00065">
    <property type="entry name" value="GAF"/>
    <property type="match status" value="1"/>
</dbReference>
<dbReference type="InterPro" id="IPR029016">
    <property type="entry name" value="GAF-like_dom_sf"/>
</dbReference>
<dbReference type="InterPro" id="IPR003594">
    <property type="entry name" value="HATPase_dom"/>
</dbReference>